<proteinExistence type="inferred from homology"/>
<dbReference type="Gene3D" id="2.60.40.790">
    <property type="match status" value="1"/>
</dbReference>
<evidence type="ECO:0000313" key="5">
    <source>
        <dbReference type="EMBL" id="KAJ6801069.1"/>
    </source>
</evidence>
<protein>
    <submittedName>
        <fullName evidence="5">18.8 kDa class V heat shock protein</fullName>
    </submittedName>
</protein>
<evidence type="ECO:0000256" key="2">
    <source>
        <dbReference type="PROSITE-ProRule" id="PRU00285"/>
    </source>
</evidence>
<name>A0AAX6EAX9_IRIPA</name>
<dbReference type="PANTHER" id="PTHR11527">
    <property type="entry name" value="HEAT-SHOCK PROTEIN 20 FAMILY MEMBER"/>
    <property type="match status" value="1"/>
</dbReference>
<dbReference type="Pfam" id="PF00011">
    <property type="entry name" value="HSP20"/>
    <property type="match status" value="1"/>
</dbReference>
<dbReference type="AlphaFoldDB" id="A0AAX6EAX9"/>
<dbReference type="InterPro" id="IPR002068">
    <property type="entry name" value="A-crystallin/Hsp20_dom"/>
</dbReference>
<reference evidence="5" key="2">
    <citation type="submission" date="2023-04" db="EMBL/GenBank/DDBJ databases">
        <authorList>
            <person name="Bruccoleri R.E."/>
            <person name="Oakeley E.J."/>
            <person name="Faust A.-M."/>
            <person name="Dessus-Babus S."/>
            <person name="Altorfer M."/>
            <person name="Burckhardt D."/>
            <person name="Oertli M."/>
            <person name="Naumann U."/>
            <person name="Petersen F."/>
            <person name="Wong J."/>
        </authorList>
    </citation>
    <scope>NUCLEOTIDE SEQUENCE</scope>
    <source>
        <strain evidence="5">GSM-AAB239-AS_SAM_17_03QT</strain>
        <tissue evidence="5">Leaf</tissue>
    </source>
</reference>
<keyword evidence="6" id="KW-1185">Reference proteome</keyword>
<comment type="caution">
    <text evidence="5">The sequence shown here is derived from an EMBL/GenBank/DDBJ whole genome shotgun (WGS) entry which is preliminary data.</text>
</comment>
<evidence type="ECO:0000259" key="4">
    <source>
        <dbReference type="PROSITE" id="PS01031"/>
    </source>
</evidence>
<evidence type="ECO:0000313" key="6">
    <source>
        <dbReference type="Proteomes" id="UP001140949"/>
    </source>
</evidence>
<evidence type="ECO:0000256" key="3">
    <source>
        <dbReference type="RuleBase" id="RU003616"/>
    </source>
</evidence>
<reference evidence="5" key="1">
    <citation type="journal article" date="2023" name="GigaByte">
        <title>Genome assembly of the bearded iris, Iris pallida Lam.</title>
        <authorList>
            <person name="Bruccoleri R.E."/>
            <person name="Oakeley E.J."/>
            <person name="Faust A.M.E."/>
            <person name="Altorfer M."/>
            <person name="Dessus-Babus S."/>
            <person name="Burckhardt D."/>
            <person name="Oertli M."/>
            <person name="Naumann U."/>
            <person name="Petersen F."/>
            <person name="Wong J."/>
        </authorList>
    </citation>
    <scope>NUCLEOTIDE SEQUENCE</scope>
    <source>
        <strain evidence="5">GSM-AAB239-AS_SAM_17_03QT</strain>
    </source>
</reference>
<sequence>MELIPAPPSHAISLPYYYYYYYYHLCRYYNQYSSSLLLPPHNYVHWSQTSDSHLYSANLPGVRKEDIKVEVEDSRYLIIRTADDDDYNHANSIGRMKFTRKFRLPKMVDVDAISASYEDGVLTVRVPRALPSAEPAITAEEGNSVARAA</sequence>
<keyword evidence="1 5" id="KW-0346">Stress response</keyword>
<gene>
    <name evidence="5" type="ORF">M6B38_199250</name>
</gene>
<dbReference type="PROSITE" id="PS01031">
    <property type="entry name" value="SHSP"/>
    <property type="match status" value="1"/>
</dbReference>
<dbReference type="SUPFAM" id="SSF49764">
    <property type="entry name" value="HSP20-like chaperones"/>
    <property type="match status" value="1"/>
</dbReference>
<dbReference type="InterPro" id="IPR031107">
    <property type="entry name" value="Small_HSP"/>
</dbReference>
<dbReference type="InterPro" id="IPR008978">
    <property type="entry name" value="HSP20-like_chaperone"/>
</dbReference>
<comment type="similarity">
    <text evidence="2 3">Belongs to the small heat shock protein (HSP20) family.</text>
</comment>
<organism evidence="5 6">
    <name type="scientific">Iris pallida</name>
    <name type="common">Sweet iris</name>
    <dbReference type="NCBI Taxonomy" id="29817"/>
    <lineage>
        <taxon>Eukaryota</taxon>
        <taxon>Viridiplantae</taxon>
        <taxon>Streptophyta</taxon>
        <taxon>Embryophyta</taxon>
        <taxon>Tracheophyta</taxon>
        <taxon>Spermatophyta</taxon>
        <taxon>Magnoliopsida</taxon>
        <taxon>Liliopsida</taxon>
        <taxon>Asparagales</taxon>
        <taxon>Iridaceae</taxon>
        <taxon>Iridoideae</taxon>
        <taxon>Irideae</taxon>
        <taxon>Iris</taxon>
    </lineage>
</organism>
<dbReference type="Proteomes" id="UP001140949">
    <property type="component" value="Unassembled WGS sequence"/>
</dbReference>
<accession>A0AAX6EAX9</accession>
<dbReference type="EMBL" id="JANAVB010038418">
    <property type="protein sequence ID" value="KAJ6801069.1"/>
    <property type="molecule type" value="Genomic_DNA"/>
</dbReference>
<feature type="domain" description="SHSP" evidence="4">
    <location>
        <begin position="32"/>
        <end position="143"/>
    </location>
</feature>
<evidence type="ECO:0000256" key="1">
    <source>
        <dbReference type="ARBA" id="ARBA00023016"/>
    </source>
</evidence>